<dbReference type="PANTHER" id="PTHR11254:SF424">
    <property type="entry name" value="E3 UBIQUITIN-PROTEIN LIGASE UPL5"/>
    <property type="match status" value="1"/>
</dbReference>
<evidence type="ECO:0000313" key="2">
    <source>
        <dbReference type="EMBL" id="KAG1327292.1"/>
    </source>
</evidence>
<evidence type="ECO:0000256" key="1">
    <source>
        <dbReference type="ARBA" id="ARBA00022679"/>
    </source>
</evidence>
<keyword evidence="1" id="KW-0808">Transferase</keyword>
<dbReference type="OrthoDB" id="1936745at2759"/>
<dbReference type="InterPro" id="IPR050409">
    <property type="entry name" value="E3_ubiq-protein_ligase"/>
</dbReference>
<dbReference type="InterPro" id="IPR035983">
    <property type="entry name" value="Hect_E3_ubiquitin_ligase"/>
</dbReference>
<dbReference type="GO" id="GO:0061630">
    <property type="term" value="F:ubiquitin protein ligase activity"/>
    <property type="evidence" value="ECO:0007669"/>
    <property type="project" value="TreeGrafter"/>
</dbReference>
<dbReference type="GO" id="GO:0000209">
    <property type="term" value="P:protein polyubiquitination"/>
    <property type="evidence" value="ECO:0007669"/>
    <property type="project" value="TreeGrafter"/>
</dbReference>
<reference evidence="2" key="1">
    <citation type="journal article" date="2017" name="Gigascience">
        <title>The genome draft of coconut (Cocos nucifera).</title>
        <authorList>
            <person name="Xiao Y."/>
            <person name="Xu P."/>
            <person name="Fan H."/>
            <person name="Baudouin L."/>
            <person name="Xia W."/>
            <person name="Bocs S."/>
            <person name="Xu J."/>
            <person name="Li Q."/>
            <person name="Guo A."/>
            <person name="Zhou L."/>
            <person name="Li J."/>
            <person name="Wu Y."/>
            <person name="Ma Z."/>
            <person name="Armero A."/>
            <person name="Issali A.E."/>
            <person name="Liu N."/>
            <person name="Peng M."/>
            <person name="Yang Y."/>
        </authorList>
    </citation>
    <scope>NUCLEOTIDE SEQUENCE</scope>
    <source>
        <tissue evidence="2">Spear leaf of Hainan Tall coconut</tissue>
    </source>
</reference>
<protein>
    <submittedName>
        <fullName evidence="2">Putative E3 ubiquitin-protein ligase UPL5</fullName>
    </submittedName>
</protein>
<dbReference type="GO" id="GO:0005737">
    <property type="term" value="C:cytoplasm"/>
    <property type="evidence" value="ECO:0007669"/>
    <property type="project" value="TreeGrafter"/>
</dbReference>
<organism evidence="2 3">
    <name type="scientific">Cocos nucifera</name>
    <name type="common">Coconut palm</name>
    <dbReference type="NCBI Taxonomy" id="13894"/>
    <lineage>
        <taxon>Eukaryota</taxon>
        <taxon>Viridiplantae</taxon>
        <taxon>Streptophyta</taxon>
        <taxon>Embryophyta</taxon>
        <taxon>Tracheophyta</taxon>
        <taxon>Spermatophyta</taxon>
        <taxon>Magnoliopsida</taxon>
        <taxon>Liliopsida</taxon>
        <taxon>Arecaceae</taxon>
        <taxon>Arecoideae</taxon>
        <taxon>Cocoseae</taxon>
        <taxon>Attaleinae</taxon>
        <taxon>Cocos</taxon>
    </lineage>
</organism>
<dbReference type="AlphaFoldDB" id="A0A8K0HVE2"/>
<reference evidence="2" key="2">
    <citation type="submission" date="2019-07" db="EMBL/GenBank/DDBJ databases">
        <authorList>
            <person name="Yang Y."/>
            <person name="Bocs S."/>
            <person name="Baudouin L."/>
        </authorList>
    </citation>
    <scope>NUCLEOTIDE SEQUENCE</scope>
    <source>
        <tissue evidence="2">Spear leaf of Hainan Tall coconut</tissue>
    </source>
</reference>
<gene>
    <name evidence="2" type="ORF">COCNU_01G012260</name>
</gene>
<name>A0A8K0HVE2_COCNU</name>
<evidence type="ECO:0000313" key="3">
    <source>
        <dbReference type="Proteomes" id="UP000797356"/>
    </source>
</evidence>
<proteinExistence type="predicted"/>
<sequence>MFLLVEMMPRKEESTLMEGLSSESMMVATADLNEFAKFSCALRGAIQDWMGETCPLPKLLYNGAHPQREDWIGSLHDIYAELLNKVDQCLKKVEGFLEKKGELLHSVLLARRCPLNALIRRAKRSENLRWLLKHKDVTDFEARQNLVLMMFPDGKDDYDELHEMLIDRSQLLAESFEYISQADASALHGRLFMEFKNEVATGPGVLREWFCLMAFRDFGGKEAENLSLVEMKFMIKSSGGMN</sequence>
<dbReference type="GO" id="GO:0006511">
    <property type="term" value="P:ubiquitin-dependent protein catabolic process"/>
    <property type="evidence" value="ECO:0007669"/>
    <property type="project" value="TreeGrafter"/>
</dbReference>
<dbReference type="EMBL" id="CM017872">
    <property type="protein sequence ID" value="KAG1327292.1"/>
    <property type="molecule type" value="Genomic_DNA"/>
</dbReference>
<dbReference type="Proteomes" id="UP000797356">
    <property type="component" value="Chromosome 1"/>
</dbReference>
<dbReference type="SUPFAM" id="SSF56204">
    <property type="entry name" value="Hect, E3 ligase catalytic domain"/>
    <property type="match status" value="1"/>
</dbReference>
<comment type="caution">
    <text evidence="2">The sequence shown here is derived from an EMBL/GenBank/DDBJ whole genome shotgun (WGS) entry which is preliminary data.</text>
</comment>
<keyword evidence="3" id="KW-1185">Reference proteome</keyword>
<dbReference type="Gene3D" id="3.90.1750.10">
    <property type="entry name" value="Hect, E3 ligase catalytic domains"/>
    <property type="match status" value="1"/>
</dbReference>
<accession>A0A8K0HVE2</accession>
<dbReference type="PANTHER" id="PTHR11254">
    <property type="entry name" value="HECT DOMAIN UBIQUITIN-PROTEIN LIGASE"/>
    <property type="match status" value="1"/>
</dbReference>